<comment type="caution">
    <text evidence="5">The sequence shown here is derived from an EMBL/GenBank/DDBJ whole genome shotgun (WGS) entry which is preliminary data.</text>
</comment>
<evidence type="ECO:0000259" key="4">
    <source>
        <dbReference type="PROSITE" id="PS51898"/>
    </source>
</evidence>
<evidence type="ECO:0000256" key="1">
    <source>
        <dbReference type="ARBA" id="ARBA00008857"/>
    </source>
</evidence>
<keyword evidence="3" id="KW-0233">DNA recombination</keyword>
<dbReference type="PATRIC" id="fig|1386089.3.peg.717"/>
<evidence type="ECO:0000256" key="2">
    <source>
        <dbReference type="ARBA" id="ARBA00023125"/>
    </source>
</evidence>
<keyword evidence="6" id="KW-1185">Reference proteome</keyword>
<reference evidence="5 6" key="1">
    <citation type="submission" date="2013-08" db="EMBL/GenBank/DDBJ databases">
        <title>Intrasporangium oryzae NRRL B-24470.</title>
        <authorList>
            <person name="Liu H."/>
            <person name="Wang G."/>
        </authorList>
    </citation>
    <scope>NUCLEOTIDE SEQUENCE [LARGE SCALE GENOMIC DNA]</scope>
    <source>
        <strain evidence="5 6">NRRL B-24470</strain>
    </source>
</reference>
<dbReference type="GO" id="GO:0015074">
    <property type="term" value="P:DNA integration"/>
    <property type="evidence" value="ECO:0007669"/>
    <property type="project" value="InterPro"/>
</dbReference>
<dbReference type="PANTHER" id="PTHR30349:SF64">
    <property type="entry name" value="PROPHAGE INTEGRASE INTD-RELATED"/>
    <property type="match status" value="1"/>
</dbReference>
<keyword evidence="2" id="KW-0238">DNA-binding</keyword>
<dbReference type="Proteomes" id="UP000019489">
    <property type="component" value="Unassembled WGS sequence"/>
</dbReference>
<dbReference type="Pfam" id="PF00589">
    <property type="entry name" value="Phage_integrase"/>
    <property type="match status" value="1"/>
</dbReference>
<dbReference type="Gene3D" id="1.10.443.10">
    <property type="entry name" value="Intergrase catalytic core"/>
    <property type="match status" value="1"/>
</dbReference>
<feature type="domain" description="Tyr recombinase" evidence="4">
    <location>
        <begin position="69"/>
        <end position="257"/>
    </location>
</feature>
<dbReference type="PROSITE" id="PS51898">
    <property type="entry name" value="TYR_RECOMBINASE"/>
    <property type="match status" value="1"/>
</dbReference>
<dbReference type="EMBL" id="AWSA01000005">
    <property type="protein sequence ID" value="EWT03096.1"/>
    <property type="molecule type" value="Genomic_DNA"/>
</dbReference>
<dbReference type="CDD" id="cd01189">
    <property type="entry name" value="INT_ICEBs1_C_like"/>
    <property type="match status" value="1"/>
</dbReference>
<gene>
    <name evidence="5" type="ORF">N865_04060</name>
</gene>
<dbReference type="GO" id="GO:0006310">
    <property type="term" value="P:DNA recombination"/>
    <property type="evidence" value="ECO:0007669"/>
    <property type="project" value="UniProtKB-KW"/>
</dbReference>
<comment type="similarity">
    <text evidence="1">Belongs to the 'phage' integrase family.</text>
</comment>
<evidence type="ECO:0000256" key="3">
    <source>
        <dbReference type="ARBA" id="ARBA00023172"/>
    </source>
</evidence>
<dbReference type="InterPro" id="IPR010998">
    <property type="entry name" value="Integrase_recombinase_N"/>
</dbReference>
<evidence type="ECO:0000313" key="5">
    <source>
        <dbReference type="EMBL" id="EWT03096.1"/>
    </source>
</evidence>
<dbReference type="SUPFAM" id="SSF56349">
    <property type="entry name" value="DNA breaking-rejoining enzymes"/>
    <property type="match status" value="1"/>
</dbReference>
<dbReference type="InterPro" id="IPR050090">
    <property type="entry name" value="Tyrosine_recombinase_XerCD"/>
</dbReference>
<accession>W9GA99</accession>
<dbReference type="PANTHER" id="PTHR30349">
    <property type="entry name" value="PHAGE INTEGRASE-RELATED"/>
    <property type="match status" value="1"/>
</dbReference>
<evidence type="ECO:0000313" key="6">
    <source>
        <dbReference type="Proteomes" id="UP000019489"/>
    </source>
</evidence>
<name>W9GA99_9MICO</name>
<dbReference type="AlphaFoldDB" id="W9GA99"/>
<protein>
    <submittedName>
        <fullName evidence="5">Integrase</fullName>
    </submittedName>
</protein>
<dbReference type="Gene3D" id="1.10.150.130">
    <property type="match status" value="1"/>
</dbReference>
<dbReference type="InterPro" id="IPR002104">
    <property type="entry name" value="Integrase_catalytic"/>
</dbReference>
<proteinExistence type="inferred from homology"/>
<dbReference type="eggNOG" id="COG0582">
    <property type="taxonomic scope" value="Bacteria"/>
</dbReference>
<sequence length="273" mass="30077">MPAAHEGDRCWDAHENLEMWIKGMTDAGLAPGTVHTRMQNLRSVLRAAAADYVIARDPSAGVALPRRRRRESAITIPAPAEVGRLLDTSEHAPLFAVCAFAGLRLGEAAALKPEDINAESRTISVRRQVQRERGSVVEIKPPKAGSEREVFVPDLLIKMLLQHLEATGRREWLFADDGQPPPHQNTVGHWWRTACRKTGVAYRLHDLRHFYASGLIAAGCDVVTVQRALGHSKATTTLDTYSHLWPTAEDRTRKAAAALLADSLRTARGMHAV</sequence>
<dbReference type="InterPro" id="IPR013762">
    <property type="entry name" value="Integrase-like_cat_sf"/>
</dbReference>
<dbReference type="InterPro" id="IPR011010">
    <property type="entry name" value="DNA_brk_join_enz"/>
</dbReference>
<dbReference type="GO" id="GO:0003677">
    <property type="term" value="F:DNA binding"/>
    <property type="evidence" value="ECO:0007669"/>
    <property type="project" value="UniProtKB-KW"/>
</dbReference>
<organism evidence="5 6">
    <name type="scientific">Intrasporangium oryzae NRRL B-24470</name>
    <dbReference type="NCBI Taxonomy" id="1386089"/>
    <lineage>
        <taxon>Bacteria</taxon>
        <taxon>Bacillati</taxon>
        <taxon>Actinomycetota</taxon>
        <taxon>Actinomycetes</taxon>
        <taxon>Micrococcales</taxon>
        <taxon>Intrasporangiaceae</taxon>
        <taxon>Intrasporangium</taxon>
    </lineage>
</organism>
<dbReference type="STRING" id="1386089.N865_04060"/>